<accession>A0A917U322</accession>
<evidence type="ECO:0000259" key="1">
    <source>
        <dbReference type="Pfam" id="PF04149"/>
    </source>
</evidence>
<reference evidence="2" key="1">
    <citation type="journal article" date="2014" name="Int. J. Syst. Evol. Microbiol.">
        <title>Complete genome sequence of Corynebacterium casei LMG S-19264T (=DSM 44701T), isolated from a smear-ripened cheese.</title>
        <authorList>
            <consortium name="US DOE Joint Genome Institute (JGI-PGF)"/>
            <person name="Walter F."/>
            <person name="Albersmeier A."/>
            <person name="Kalinowski J."/>
            <person name="Ruckert C."/>
        </authorList>
    </citation>
    <scope>NUCLEOTIDE SEQUENCE</scope>
    <source>
        <strain evidence="2">CGMCC 4.7312</strain>
    </source>
</reference>
<dbReference type="InterPro" id="IPR007278">
    <property type="entry name" value="DUF397"/>
</dbReference>
<organism evidence="2 3">
    <name type="scientific">Micromonospora sonchi</name>
    <dbReference type="NCBI Taxonomy" id="1763543"/>
    <lineage>
        <taxon>Bacteria</taxon>
        <taxon>Bacillati</taxon>
        <taxon>Actinomycetota</taxon>
        <taxon>Actinomycetes</taxon>
        <taxon>Micromonosporales</taxon>
        <taxon>Micromonosporaceae</taxon>
        <taxon>Micromonospora</taxon>
    </lineage>
</organism>
<dbReference type="EMBL" id="BMNB01000019">
    <property type="protein sequence ID" value="GGM51463.1"/>
    <property type="molecule type" value="Genomic_DNA"/>
</dbReference>
<name>A0A917U322_9ACTN</name>
<dbReference type="Proteomes" id="UP000608890">
    <property type="component" value="Unassembled WGS sequence"/>
</dbReference>
<evidence type="ECO:0000313" key="2">
    <source>
        <dbReference type="EMBL" id="GGM51463.1"/>
    </source>
</evidence>
<feature type="domain" description="DUF397" evidence="1">
    <location>
        <begin position="15"/>
        <end position="70"/>
    </location>
</feature>
<dbReference type="RefSeq" id="WP_189046652.1">
    <property type="nucleotide sequence ID" value="NZ_BMNB01000019.1"/>
</dbReference>
<evidence type="ECO:0000313" key="3">
    <source>
        <dbReference type="Proteomes" id="UP000608890"/>
    </source>
</evidence>
<keyword evidence="3" id="KW-1185">Reference proteome</keyword>
<protein>
    <recommendedName>
        <fullName evidence="1">DUF397 domain-containing protein</fullName>
    </recommendedName>
</protein>
<reference evidence="2" key="2">
    <citation type="submission" date="2020-09" db="EMBL/GenBank/DDBJ databases">
        <authorList>
            <person name="Sun Q."/>
            <person name="Zhou Y."/>
        </authorList>
    </citation>
    <scope>NUCLEOTIDE SEQUENCE</scope>
    <source>
        <strain evidence="2">CGMCC 4.7312</strain>
    </source>
</reference>
<gene>
    <name evidence="2" type="ORF">GCM10011608_40480</name>
</gene>
<comment type="caution">
    <text evidence="2">The sequence shown here is derived from an EMBL/GenBank/DDBJ whole genome shotgun (WGS) entry which is preliminary data.</text>
</comment>
<proteinExistence type="predicted"/>
<dbReference type="Pfam" id="PF04149">
    <property type="entry name" value="DUF397"/>
    <property type="match status" value="1"/>
</dbReference>
<sequence length="79" mass="8476">MATAGRSTSTGLPVAWHVSTRSDNGDGNCVEAGPVLDGSRRYAVRDSKDRTGPILIYPDTTWSRFLVEVRAGRLDAPTA</sequence>
<dbReference type="AlphaFoldDB" id="A0A917U322"/>